<evidence type="ECO:0000256" key="2">
    <source>
        <dbReference type="ARBA" id="ARBA00037999"/>
    </source>
</evidence>
<keyword evidence="7" id="KW-1185">Reference proteome</keyword>
<reference evidence="6 7" key="1">
    <citation type="submission" date="2016-10" db="EMBL/GenBank/DDBJ databases">
        <authorList>
            <person name="de Groot N.N."/>
        </authorList>
    </citation>
    <scope>NUCLEOTIDE SEQUENCE [LARGE SCALE GENOMIC DNA]</scope>
    <source>
        <strain evidence="6 7">DSM 18438</strain>
    </source>
</reference>
<dbReference type="RefSeq" id="WP_091961691.1">
    <property type="nucleotide sequence ID" value="NZ_FOLH01000003.1"/>
</dbReference>
<proteinExistence type="inferred from homology"/>
<dbReference type="STRING" id="1122252.SAMN05660443_1588"/>
<protein>
    <submittedName>
        <fullName evidence="6">dTDP-4-amino-4,6-dideoxygalactose transaminase</fullName>
    </submittedName>
</protein>
<dbReference type="GO" id="GO:0008483">
    <property type="term" value="F:transaminase activity"/>
    <property type="evidence" value="ECO:0007669"/>
    <property type="project" value="TreeGrafter"/>
</dbReference>
<evidence type="ECO:0000256" key="1">
    <source>
        <dbReference type="ARBA" id="ARBA00022898"/>
    </source>
</evidence>
<keyword evidence="1 4" id="KW-0663">Pyridoxal phosphate</keyword>
<organism evidence="6 7">
    <name type="scientific">Marinospirillum celere</name>
    <dbReference type="NCBI Taxonomy" id="1122252"/>
    <lineage>
        <taxon>Bacteria</taxon>
        <taxon>Pseudomonadati</taxon>
        <taxon>Pseudomonadota</taxon>
        <taxon>Gammaproteobacteria</taxon>
        <taxon>Oceanospirillales</taxon>
        <taxon>Oceanospirillaceae</taxon>
        <taxon>Marinospirillum</taxon>
    </lineage>
</organism>
<dbReference type="GO" id="GO:0000271">
    <property type="term" value="P:polysaccharide biosynthetic process"/>
    <property type="evidence" value="ECO:0007669"/>
    <property type="project" value="TreeGrafter"/>
</dbReference>
<dbReference type="Proteomes" id="UP000199058">
    <property type="component" value="Unassembled WGS sequence"/>
</dbReference>
<dbReference type="SUPFAM" id="SSF53383">
    <property type="entry name" value="PLP-dependent transferases"/>
    <property type="match status" value="1"/>
</dbReference>
<dbReference type="Gene3D" id="3.90.1150.10">
    <property type="entry name" value="Aspartate Aminotransferase, domain 1"/>
    <property type="match status" value="1"/>
</dbReference>
<dbReference type="PIRSF" id="PIRSF000390">
    <property type="entry name" value="PLP_StrS"/>
    <property type="match status" value="1"/>
</dbReference>
<feature type="active site" description="Proton acceptor" evidence="3">
    <location>
        <position position="189"/>
    </location>
</feature>
<dbReference type="CDD" id="cd00616">
    <property type="entry name" value="AHBA_syn"/>
    <property type="match status" value="1"/>
</dbReference>
<evidence type="ECO:0000256" key="5">
    <source>
        <dbReference type="RuleBase" id="RU004508"/>
    </source>
</evidence>
<dbReference type="AlphaFoldDB" id="A0A1I1GS81"/>
<dbReference type="OrthoDB" id="9804264at2"/>
<gene>
    <name evidence="6" type="ORF">SAMN05660443_1588</name>
</gene>
<dbReference type="InterPro" id="IPR015422">
    <property type="entry name" value="PyrdxlP-dep_Trfase_small"/>
</dbReference>
<evidence type="ECO:0000313" key="6">
    <source>
        <dbReference type="EMBL" id="SFC14152.1"/>
    </source>
</evidence>
<dbReference type="Gene3D" id="3.40.640.10">
    <property type="entry name" value="Type I PLP-dependent aspartate aminotransferase-like (Major domain)"/>
    <property type="match status" value="1"/>
</dbReference>
<comment type="similarity">
    <text evidence="2 5">Belongs to the DegT/DnrJ/EryC1 family.</text>
</comment>
<evidence type="ECO:0000256" key="3">
    <source>
        <dbReference type="PIRSR" id="PIRSR000390-1"/>
    </source>
</evidence>
<evidence type="ECO:0000256" key="4">
    <source>
        <dbReference type="PIRSR" id="PIRSR000390-2"/>
    </source>
</evidence>
<dbReference type="PANTHER" id="PTHR30244">
    <property type="entry name" value="TRANSAMINASE"/>
    <property type="match status" value="1"/>
</dbReference>
<evidence type="ECO:0000313" key="7">
    <source>
        <dbReference type="Proteomes" id="UP000199058"/>
    </source>
</evidence>
<name>A0A1I1GS81_9GAMM</name>
<dbReference type="GO" id="GO:0030170">
    <property type="term" value="F:pyridoxal phosphate binding"/>
    <property type="evidence" value="ECO:0007669"/>
    <property type="project" value="TreeGrafter"/>
</dbReference>
<sequence>MIPFLDLKAINAQYREELIEAATRVIDSGWYIRGEEVEAFESEFADYCGTKHCIGVANGLDALTLTLRAWKELGKLKEDDEVIVPANTYIASVLAITENRLKPVLVEPDEETYNLCPKKTAAAITPNTRAILAVHLYGQMAPMPELMKLAEHHNLLVLEDAAQAHGAAINGRKAGSWGDAAGFSFYPGKNLGALGDAGAVTTNDAELACTIRALGNYGSKKKYESIYQGVNSRLDEMQAAFLRIKLRSLDQNIKQRREIALNYAKKIDNPRIIHPISTINMPDSLENHVFHLYVIRTTLRDSLQTHLVNKSIQSHIHYPISPNLQRCYANRIQQRFILTELINSQILSLPMHPDIKEETLLRIIKATNELH</sequence>
<dbReference type="EMBL" id="FOLH01000003">
    <property type="protein sequence ID" value="SFC14152.1"/>
    <property type="molecule type" value="Genomic_DNA"/>
</dbReference>
<dbReference type="InterPro" id="IPR015421">
    <property type="entry name" value="PyrdxlP-dep_Trfase_major"/>
</dbReference>
<dbReference type="Pfam" id="PF01041">
    <property type="entry name" value="DegT_DnrJ_EryC1"/>
    <property type="match status" value="1"/>
</dbReference>
<feature type="modified residue" description="N6-(pyridoxal phosphate)lysine" evidence="4">
    <location>
        <position position="189"/>
    </location>
</feature>
<dbReference type="InterPro" id="IPR015424">
    <property type="entry name" value="PyrdxlP-dep_Trfase"/>
</dbReference>
<accession>A0A1I1GS81</accession>
<dbReference type="InterPro" id="IPR000653">
    <property type="entry name" value="DegT/StrS_aminotransferase"/>
</dbReference>
<dbReference type="PANTHER" id="PTHR30244:SF36">
    <property type="entry name" value="3-OXO-GLUCOSE-6-PHOSPHATE:GLUTAMATE AMINOTRANSFERASE"/>
    <property type="match status" value="1"/>
</dbReference>